<evidence type="ECO:0000256" key="13">
    <source>
        <dbReference type="ARBA" id="ARBA00023180"/>
    </source>
</evidence>
<comment type="subcellular location">
    <subcellularLocation>
        <location evidence="1">Membrane</location>
        <topology evidence="1">Single-pass type I membrane protein</topology>
    </subcellularLocation>
    <subcellularLocation>
        <location evidence="2">Secreted</location>
    </subcellularLocation>
</comment>
<dbReference type="InterPro" id="IPR018097">
    <property type="entry name" value="EGF_Ca-bd_CS"/>
</dbReference>
<feature type="region of interest" description="Disordered" evidence="15">
    <location>
        <begin position="1658"/>
        <end position="1782"/>
    </location>
</feature>
<dbReference type="PROSITE" id="PS50026">
    <property type="entry name" value="EGF_3"/>
    <property type="match status" value="8"/>
</dbReference>
<dbReference type="PROSITE" id="PS01187">
    <property type="entry name" value="EGF_CA"/>
    <property type="match status" value="5"/>
</dbReference>
<feature type="region of interest" description="Disordered" evidence="15">
    <location>
        <begin position="488"/>
        <end position="519"/>
    </location>
</feature>
<dbReference type="Pfam" id="PF12947">
    <property type="entry name" value="EGF_3"/>
    <property type="match status" value="1"/>
</dbReference>
<feature type="domain" description="EGF-like" evidence="17">
    <location>
        <begin position="1396"/>
        <end position="1435"/>
    </location>
</feature>
<evidence type="ECO:0000256" key="3">
    <source>
        <dbReference type="ARBA" id="ARBA00022525"/>
    </source>
</evidence>
<evidence type="ECO:0000256" key="14">
    <source>
        <dbReference type="PROSITE-ProRule" id="PRU00076"/>
    </source>
</evidence>
<feature type="domain" description="EGF-like" evidence="17">
    <location>
        <begin position="1146"/>
        <end position="1187"/>
    </location>
</feature>
<dbReference type="GO" id="GO:0006897">
    <property type="term" value="P:endocytosis"/>
    <property type="evidence" value="ECO:0007669"/>
    <property type="project" value="UniProtKB-KW"/>
</dbReference>
<feature type="domain" description="VWFD" evidence="18">
    <location>
        <begin position="227"/>
        <end position="430"/>
    </location>
</feature>
<dbReference type="Gene3D" id="2.60.40.10">
    <property type="entry name" value="Immunoglobulins"/>
    <property type="match status" value="1"/>
</dbReference>
<keyword evidence="9 16" id="KW-1133">Transmembrane helix</keyword>
<dbReference type="CDD" id="cd00054">
    <property type="entry name" value="EGF_CA"/>
    <property type="match status" value="6"/>
</dbReference>
<dbReference type="PROSITE" id="PS51233">
    <property type="entry name" value="VWFD"/>
    <property type="match status" value="1"/>
</dbReference>
<dbReference type="InterPro" id="IPR001881">
    <property type="entry name" value="EGF-like_Ca-bd_dom"/>
</dbReference>
<dbReference type="PROSITE" id="PS00022">
    <property type="entry name" value="EGF_1"/>
    <property type="match status" value="1"/>
</dbReference>
<dbReference type="InterPro" id="IPR009030">
    <property type="entry name" value="Growth_fac_rcpt_cys_sf"/>
</dbReference>
<dbReference type="PROSITE" id="PS00010">
    <property type="entry name" value="ASX_HYDROXYL"/>
    <property type="match status" value="9"/>
</dbReference>
<accession>A0A8W8N521</accession>
<feature type="compositionally biased region" description="Low complexity" evidence="15">
    <location>
        <begin position="1658"/>
        <end position="1776"/>
    </location>
</feature>
<dbReference type="SUPFAM" id="SSF57184">
    <property type="entry name" value="Growth factor receptor domain"/>
    <property type="match status" value="5"/>
</dbReference>
<keyword evidence="20" id="KW-1185">Reference proteome</keyword>
<evidence type="ECO:0000256" key="4">
    <source>
        <dbReference type="ARBA" id="ARBA00022536"/>
    </source>
</evidence>
<organism evidence="19 20">
    <name type="scientific">Magallana gigas</name>
    <name type="common">Pacific oyster</name>
    <name type="synonym">Crassostrea gigas</name>
    <dbReference type="NCBI Taxonomy" id="29159"/>
    <lineage>
        <taxon>Eukaryota</taxon>
        <taxon>Metazoa</taxon>
        <taxon>Spiralia</taxon>
        <taxon>Lophotrochozoa</taxon>
        <taxon>Mollusca</taxon>
        <taxon>Bivalvia</taxon>
        <taxon>Autobranchia</taxon>
        <taxon>Pteriomorphia</taxon>
        <taxon>Ostreida</taxon>
        <taxon>Ostreoidea</taxon>
        <taxon>Ostreidae</taxon>
        <taxon>Magallana</taxon>
    </lineage>
</organism>
<dbReference type="EnsemblMetazoa" id="G5361.1">
    <property type="protein sequence ID" value="G5361.1:cds"/>
    <property type="gene ID" value="G5361"/>
</dbReference>
<protein>
    <recommendedName>
        <fullName evidence="21">Fibrillin-1</fullName>
    </recommendedName>
</protein>
<dbReference type="FunFam" id="2.10.25.10:FF:000005">
    <property type="entry name" value="Fibrillin 2"/>
    <property type="match status" value="1"/>
</dbReference>
<evidence type="ECO:0008006" key="21">
    <source>
        <dbReference type="Google" id="ProtNLM"/>
    </source>
</evidence>
<keyword evidence="4 14" id="KW-0245">EGF-like domain</keyword>
<evidence type="ECO:0000256" key="12">
    <source>
        <dbReference type="ARBA" id="ARBA00023170"/>
    </source>
</evidence>
<keyword evidence="6 16" id="KW-0812">Transmembrane</keyword>
<evidence type="ECO:0000256" key="15">
    <source>
        <dbReference type="SAM" id="MobiDB-lite"/>
    </source>
</evidence>
<dbReference type="FunFam" id="2.10.25.10:FF:000014">
    <property type="entry name" value="Latent-transforming growth factor beta-binding protein 3"/>
    <property type="match status" value="1"/>
</dbReference>
<dbReference type="SMART" id="SM00179">
    <property type="entry name" value="EGF_CA"/>
    <property type="match status" value="16"/>
</dbReference>
<feature type="compositionally biased region" description="Polar residues" evidence="15">
    <location>
        <begin position="501"/>
        <end position="519"/>
    </location>
</feature>
<dbReference type="PRINTS" id="PR00011">
    <property type="entry name" value="EGFLAMININ"/>
</dbReference>
<dbReference type="FunFam" id="2.10.25.10:FF:000038">
    <property type="entry name" value="Fibrillin 2"/>
    <property type="match status" value="2"/>
</dbReference>
<dbReference type="InterPro" id="IPR013783">
    <property type="entry name" value="Ig-like_fold"/>
</dbReference>
<feature type="transmembrane region" description="Helical" evidence="16">
    <location>
        <begin position="1942"/>
        <end position="1967"/>
    </location>
</feature>
<dbReference type="GO" id="GO:0005509">
    <property type="term" value="F:calcium ion binding"/>
    <property type="evidence" value="ECO:0007669"/>
    <property type="project" value="InterPro"/>
</dbReference>
<dbReference type="GO" id="GO:0005576">
    <property type="term" value="C:extracellular region"/>
    <property type="evidence" value="ECO:0007669"/>
    <property type="project" value="UniProtKB-SubCell"/>
</dbReference>
<keyword evidence="10 16" id="KW-0472">Membrane</keyword>
<dbReference type="GO" id="GO:0016020">
    <property type="term" value="C:membrane"/>
    <property type="evidence" value="ECO:0007669"/>
    <property type="project" value="UniProtKB-SubCell"/>
</dbReference>
<evidence type="ECO:0000313" key="20">
    <source>
        <dbReference type="Proteomes" id="UP000005408"/>
    </source>
</evidence>
<feature type="domain" description="EGF-like" evidence="17">
    <location>
        <begin position="888"/>
        <end position="929"/>
    </location>
</feature>
<evidence type="ECO:0000256" key="1">
    <source>
        <dbReference type="ARBA" id="ARBA00004479"/>
    </source>
</evidence>
<dbReference type="PROSITE" id="PS01186">
    <property type="entry name" value="EGF_2"/>
    <property type="match status" value="10"/>
</dbReference>
<keyword evidence="11" id="KW-1015">Disulfide bond</keyword>
<dbReference type="SUPFAM" id="SSF57196">
    <property type="entry name" value="EGF/Laminin"/>
    <property type="match status" value="1"/>
</dbReference>
<dbReference type="InterPro" id="IPR000742">
    <property type="entry name" value="EGF"/>
</dbReference>
<evidence type="ECO:0000256" key="10">
    <source>
        <dbReference type="ARBA" id="ARBA00023136"/>
    </source>
</evidence>
<evidence type="ECO:0000256" key="2">
    <source>
        <dbReference type="ARBA" id="ARBA00004613"/>
    </source>
</evidence>
<proteinExistence type="predicted"/>
<evidence type="ECO:0000256" key="5">
    <source>
        <dbReference type="ARBA" id="ARBA00022583"/>
    </source>
</evidence>
<dbReference type="PANTHER" id="PTHR24034">
    <property type="entry name" value="EGF-LIKE DOMAIN-CONTAINING PROTEIN"/>
    <property type="match status" value="1"/>
</dbReference>
<dbReference type="InterPro" id="IPR024731">
    <property type="entry name" value="NELL2-like_EGF"/>
</dbReference>
<evidence type="ECO:0000259" key="17">
    <source>
        <dbReference type="PROSITE" id="PS50026"/>
    </source>
</evidence>
<dbReference type="InterPro" id="IPR000152">
    <property type="entry name" value="EGF-type_Asp/Asn_hydroxyl_site"/>
</dbReference>
<comment type="caution">
    <text evidence="14">Lacks conserved residue(s) required for the propagation of feature annotation.</text>
</comment>
<evidence type="ECO:0000256" key="9">
    <source>
        <dbReference type="ARBA" id="ARBA00022989"/>
    </source>
</evidence>
<name>A0A8W8N521_MAGGI</name>
<keyword evidence="13" id="KW-0325">Glycoprotein</keyword>
<feature type="domain" description="EGF-like" evidence="17">
    <location>
        <begin position="1059"/>
        <end position="1102"/>
    </location>
</feature>
<evidence type="ECO:0000259" key="18">
    <source>
        <dbReference type="PROSITE" id="PS51233"/>
    </source>
</evidence>
<feature type="domain" description="EGF-like" evidence="17">
    <location>
        <begin position="1188"/>
        <end position="1223"/>
    </location>
</feature>
<keyword evidence="12" id="KW-0675">Receptor</keyword>
<dbReference type="InterPro" id="IPR049883">
    <property type="entry name" value="NOTCH1_EGF-like"/>
</dbReference>
<keyword evidence="8" id="KW-0677">Repeat</keyword>
<evidence type="ECO:0000256" key="16">
    <source>
        <dbReference type="SAM" id="Phobius"/>
    </source>
</evidence>
<feature type="domain" description="EGF-like" evidence="17">
    <location>
        <begin position="1522"/>
        <end position="1562"/>
    </location>
</feature>
<feature type="domain" description="EGF-like" evidence="17">
    <location>
        <begin position="930"/>
        <end position="973"/>
    </location>
</feature>
<keyword evidence="5" id="KW-0254">Endocytosis</keyword>
<dbReference type="Gene3D" id="2.10.25.10">
    <property type="entry name" value="Laminin"/>
    <property type="match status" value="15"/>
</dbReference>
<evidence type="ECO:0000256" key="7">
    <source>
        <dbReference type="ARBA" id="ARBA00022729"/>
    </source>
</evidence>
<keyword evidence="7" id="KW-0732">Signal</keyword>
<feature type="domain" description="EGF-like" evidence="17">
    <location>
        <begin position="1481"/>
        <end position="1518"/>
    </location>
</feature>
<dbReference type="InterPro" id="IPR001846">
    <property type="entry name" value="VWF_type-D"/>
</dbReference>
<sequence>MAFYIDNSKRVSFQILIVSDGQNLFSVTNYININIQVLQGSHVSIGHRYRAFRGKNTYSWKNAAFRMSSVPGNTGYNGFWVQKLTDDNIKINPLEKECYSWYSRQTLSRRPNAWWLTCPCTGTAMRFFGFQFAFYRTEPGMACYVSLTFGTTLECCYSVFGFFSLGPLIRRIPDAGSTLSANPFFQPVDYYIENQRPKEACCASGHCDWYYTYRPRPFFCSRFIPVRTAWFWGDPHINTLDGGQYTFNGYGEYTMMKIDHNGTQFELQARTDLATTANGTTINATIFSAFVAKDHTGSIVQVEMSRNRDKMYVRANGRDVTTEIDSNPDFVLRTINMTLSKDNGTVVASFVQSAITIKISLGVRFLTSETMVDERYNGKVVGLMGNFDGNSTNDFVLPNNTILFGSAVNSERKIYENFGQLWSINSNTSYFHYDTGLSHANYTHPEFVPFYIDEQPQDKVNRSREVCGGASASQACIFDYLATGDESLAKSSGDDAETSARDTATLENESPQISGDSQINAQVNRSVELKFNATDDGTFVYRIIQQPPGFSFNNNSGIARWTPQDDSVTNISITVVDDKGEEAAPIDVAIVLCSGCNDHGTCDYNTTRTSTSDMFKYAACNCTIGYSGRDCENDTDGCAATPCALGRTCVDIKAEDEAVLGRGYNCSDCPPGYKIVDEKCEDINECNSTTSNTCDDATEYCVNSEGSFECNCNRGFRKVGSICQDIDECTESTSGCEQLCTNSAGSFECSCISGYILNSDNKTCTGTSNCPGLNCEYACNNDSDARPVCICKNGYELKDSENCTDIDECKMGGVCSQDCENLNGSYICSCYAGYSLNDDRTTCSACEPPNYGVNCQSICSCGQGMERCDPVTGCVCKSGWTGSNCDTDINECSTNPTICGSDKICQNLDGSHACNCRNGYEKDSNDNCIDINECGIVTSNNCSTSTSICKNKDGGYVCECKSGFTQKNLYECEDFNECTAGIDGCSQKCLNVDGGYNCECEFGYTLGDDRKTCIKVQDICSLFPQLNCTYGCKANGTRGSCFCPAGFLLNAQNHRSCIDIDECNDASLNQCTFPNLCVNVDGSYNCSCPDYHVLENDGRTCKECDGFSFGKTCENVCNCGIGSSRCDKEKGCVCLSGWTGVECDLDIDECAASTNPCTSNHQVCQNSPGSYKCICETGFMNESGLCKDINECENSPCSQICTNTEGSYSCSCNGGFRMSANSECMDFDECLAPVSPCDQQCTNTIGSYKCSCNDGFILNSTSRTTCYAKTECTNTALNCSQKCGVKPGGVEYCFCNVGYSLNANQMSCDDIDDCQPNPCSENCNQNAPGQGYNCSCAPGKKLDIDQRSCIDCENGRYGDKCSLNCACNVENTIVCDKVLGNCTCKPGWEGMYCTEDIDECKNTSICPENSVCQNTNGSFSCVCDSGYSQAAGKCVECALNTYGQNCASQCSCDFSNTQLCDKKNGTCYCKEGWQGADCTEDVLECANTTICGSNARCSETNGSYICNCDVGYKKDAFGSCADVDECSLGSDTCHENADCTNIVGNFTCSCKTGFSGDGYSCTACDSTHYGVGCSSPCTCIEDNTVDCNDVTGQCNCKTTWNGTNCDVDVNECDLGTNGCNSTIEICVNRDDGWNCSCLHGSTNGVCNEMTTSTMTESTYESTQTIVQSTVESSESTEASPTTTGGSESTTKEMTTSTMTESTYESTQTIVQSTVESSESTEASPTTTGGSESTTKDITTTTMTESTYESTQTTVQSTVASSQSTEPSPTTTGGSESTTKEKVTAYVPQTSEVKLGVVVTFRKNISLTNYDQVVKTMESSLTNFYKSRITGFIKVLILVIRRGSTIVEHEVIANKTEKANQDLVTSMFILSKSNIKYENENLTTSSVLVKDDTGRKLVITNTSSKCDVYVISNPCGENEKCVEDEKIAYCRTETRDSNDNFQLILGLGVGITLLTIAIFIGIIIFCYFRRRRHPKDTSLSSSDVNIENTFGEQGMYFVSGMPTKIDSWGRYWSPYSPHHIWSEEPEGFNITREPNSYDNAEQSRFSWDFMCQALQPNEKFKIKRPEFSTKPLNPE</sequence>
<dbReference type="SMART" id="SM00216">
    <property type="entry name" value="VWD"/>
    <property type="match status" value="1"/>
</dbReference>
<evidence type="ECO:0000256" key="11">
    <source>
        <dbReference type="ARBA" id="ARBA00023157"/>
    </source>
</evidence>
<evidence type="ECO:0000313" key="19">
    <source>
        <dbReference type="EnsemblMetazoa" id="G5361.1:cds"/>
    </source>
</evidence>
<dbReference type="InterPro" id="IPR050751">
    <property type="entry name" value="ECM_structural_protein"/>
</dbReference>
<dbReference type="Pfam" id="PF07645">
    <property type="entry name" value="EGF_CA"/>
    <property type="match status" value="13"/>
</dbReference>
<dbReference type="Proteomes" id="UP000005408">
    <property type="component" value="Unassembled WGS sequence"/>
</dbReference>
<reference evidence="19" key="1">
    <citation type="submission" date="2022-08" db="UniProtKB">
        <authorList>
            <consortium name="EnsemblMetazoa"/>
        </authorList>
    </citation>
    <scope>IDENTIFICATION</scope>
    <source>
        <strain evidence="19">05x7-T-G4-1.051#20</strain>
    </source>
</reference>
<dbReference type="FunFam" id="2.10.25.10:FF:000009">
    <property type="entry name" value="Low-density lipoprotein receptor isoform 1"/>
    <property type="match status" value="1"/>
</dbReference>
<evidence type="ECO:0000256" key="8">
    <source>
        <dbReference type="ARBA" id="ARBA00022737"/>
    </source>
</evidence>
<dbReference type="SMART" id="SM00181">
    <property type="entry name" value="EGF"/>
    <property type="match status" value="25"/>
</dbReference>
<dbReference type="PANTHER" id="PTHR24034:SF205">
    <property type="entry name" value="NIDOGEN"/>
    <property type="match status" value="1"/>
</dbReference>
<evidence type="ECO:0000256" key="6">
    <source>
        <dbReference type="ARBA" id="ARBA00022692"/>
    </source>
</evidence>
<keyword evidence="3" id="KW-0964">Secreted</keyword>